<evidence type="ECO:0000256" key="3">
    <source>
        <dbReference type="ARBA" id="ARBA00022475"/>
    </source>
</evidence>
<protein>
    <submittedName>
        <fullName evidence="9">RND superfamily putative drug exporter</fullName>
    </submittedName>
</protein>
<dbReference type="Gene3D" id="1.20.1640.10">
    <property type="entry name" value="Multidrug efflux transporter AcrB transmembrane domain"/>
    <property type="match status" value="2"/>
</dbReference>
<dbReference type="SUPFAM" id="SSF82866">
    <property type="entry name" value="Multidrug efflux transporter AcrB transmembrane domain"/>
    <property type="match status" value="2"/>
</dbReference>
<keyword evidence="5 7" id="KW-1133">Transmembrane helix</keyword>
<dbReference type="InterPro" id="IPR000731">
    <property type="entry name" value="SSD"/>
</dbReference>
<feature type="transmembrane region" description="Helical" evidence="7">
    <location>
        <begin position="212"/>
        <end position="233"/>
    </location>
</feature>
<gene>
    <name evidence="9" type="ORF">F4553_006922</name>
</gene>
<reference evidence="9 10" key="1">
    <citation type="submission" date="2020-08" db="EMBL/GenBank/DDBJ databases">
        <title>Sequencing the genomes of 1000 actinobacteria strains.</title>
        <authorList>
            <person name="Klenk H.-P."/>
        </authorList>
    </citation>
    <scope>NUCLEOTIDE SEQUENCE [LARGE SCALE GENOMIC DNA]</scope>
    <source>
        <strain evidence="9 10">DSM 45362</strain>
    </source>
</reference>
<evidence type="ECO:0000256" key="6">
    <source>
        <dbReference type="ARBA" id="ARBA00023136"/>
    </source>
</evidence>
<proteinExistence type="inferred from homology"/>
<dbReference type="PANTHER" id="PTHR33406:SF11">
    <property type="entry name" value="MEMBRANE PROTEIN SCO6666-RELATED"/>
    <property type="match status" value="1"/>
</dbReference>
<feature type="transmembrane region" description="Helical" evidence="7">
    <location>
        <begin position="359"/>
        <end position="377"/>
    </location>
</feature>
<evidence type="ECO:0000259" key="8">
    <source>
        <dbReference type="PROSITE" id="PS50156"/>
    </source>
</evidence>
<dbReference type="EMBL" id="JACHMN010000003">
    <property type="protein sequence ID" value="MBB5873488.1"/>
    <property type="molecule type" value="Genomic_DNA"/>
</dbReference>
<feature type="transmembrane region" description="Helical" evidence="7">
    <location>
        <begin position="642"/>
        <end position="665"/>
    </location>
</feature>
<keyword evidence="3" id="KW-1003">Cell membrane</keyword>
<feature type="transmembrane region" description="Helical" evidence="7">
    <location>
        <begin position="159"/>
        <end position="179"/>
    </location>
</feature>
<evidence type="ECO:0000313" key="10">
    <source>
        <dbReference type="Proteomes" id="UP000587527"/>
    </source>
</evidence>
<keyword evidence="10" id="KW-1185">Reference proteome</keyword>
<keyword evidence="4 7" id="KW-0812">Transmembrane</keyword>
<dbReference type="PROSITE" id="PS50156">
    <property type="entry name" value="SSD"/>
    <property type="match status" value="1"/>
</dbReference>
<evidence type="ECO:0000256" key="7">
    <source>
        <dbReference type="SAM" id="Phobius"/>
    </source>
</evidence>
<dbReference type="RefSeq" id="WP_312875494.1">
    <property type="nucleotide sequence ID" value="NZ_JACHMN010000003.1"/>
</dbReference>
<evidence type="ECO:0000256" key="5">
    <source>
        <dbReference type="ARBA" id="ARBA00022989"/>
    </source>
</evidence>
<feature type="transmembrane region" description="Helical" evidence="7">
    <location>
        <begin position="617"/>
        <end position="636"/>
    </location>
</feature>
<dbReference type="InterPro" id="IPR050545">
    <property type="entry name" value="Mycobact_MmpL"/>
</dbReference>
<name>A0A841C174_9ACTN</name>
<evidence type="ECO:0000313" key="9">
    <source>
        <dbReference type="EMBL" id="MBB5873488.1"/>
    </source>
</evidence>
<sequence>MAFAVAFIAFSGVWGTGVFDELTGSSSLDDPASESQIINQRVIDDLGRQNTDIIALYSSPTLTVPDPAFRDAVTAVVTRIRANPSVEQVTSFYETNAPSLASNDNHSTYLAIRLVRPTSDSKAQKVIHDLSATGLTSTVGGQRTIDLDINDQVSSDIPFAEMIAMPILLILLLFVFGNLVAALMPVLISAFAVLGAFMAVRVITLFTDVSIFSINIITILGLGLAVDYGLFMVSRFREELDKGHEVPVALSRTMATAGRTVAVSGLLVTLALSSLLIFPQVLLHSMGLGGAAAVLMAMLGSLIVLPAMLAILGHRIDALRLPWSRRKNIPSVTGTIAAATADGAGRWAKIAASVMRRPVLYAVGSVLVLLVLALPFANTRFGGIDERMLPPGTESRTVSEHLSAEFPNGGIRPIRVLVSGVPAETATTFQSTVGAITGVTSTGIAAQKGTTTLLTVNFTGDASSEAAQKIVKDIRALAPPAGATVLVGGSTASVIDQLDSLSSRLPWMALLVALVTFLLLAIAFGSLIVPLKAIIMNLFSIAAAFGVVTWVFQDGHLAGLFNFTPTGYVEASQPILMVAILFGLSMDYEVFLLSRIRERWDDLGDSTAAVASGVQRTGGIITTAALLLCVVVGAFSTSGITFIKMIGVGMVVALIVDATLVRLILVPATMRLLGKYNWWAPGFLNRLYGRYGHREEDPVSPAAPDLVSTHS</sequence>
<dbReference type="Pfam" id="PF03176">
    <property type="entry name" value="MMPL"/>
    <property type="match status" value="2"/>
</dbReference>
<feature type="transmembrane region" description="Helical" evidence="7">
    <location>
        <begin position="261"/>
        <end position="282"/>
    </location>
</feature>
<keyword evidence="6 7" id="KW-0472">Membrane</keyword>
<dbReference type="InterPro" id="IPR004869">
    <property type="entry name" value="MMPL_dom"/>
</dbReference>
<evidence type="ECO:0000256" key="1">
    <source>
        <dbReference type="ARBA" id="ARBA00004651"/>
    </source>
</evidence>
<evidence type="ECO:0000256" key="2">
    <source>
        <dbReference type="ARBA" id="ARBA00010157"/>
    </source>
</evidence>
<comment type="caution">
    <text evidence="9">The sequence shown here is derived from an EMBL/GenBank/DDBJ whole genome shotgun (WGS) entry which is preliminary data.</text>
</comment>
<feature type="domain" description="SSD" evidence="8">
    <location>
        <begin position="180"/>
        <end position="311"/>
    </location>
</feature>
<feature type="transmembrane region" description="Helical" evidence="7">
    <location>
        <begin position="573"/>
        <end position="596"/>
    </location>
</feature>
<feature type="transmembrane region" description="Helical" evidence="7">
    <location>
        <begin position="186"/>
        <end position="206"/>
    </location>
</feature>
<dbReference type="GO" id="GO:0005886">
    <property type="term" value="C:plasma membrane"/>
    <property type="evidence" value="ECO:0007669"/>
    <property type="project" value="UniProtKB-SubCell"/>
</dbReference>
<evidence type="ECO:0000256" key="4">
    <source>
        <dbReference type="ARBA" id="ARBA00022692"/>
    </source>
</evidence>
<comment type="subcellular location">
    <subcellularLocation>
        <location evidence="1">Cell membrane</location>
        <topology evidence="1">Multi-pass membrane protein</topology>
    </subcellularLocation>
</comment>
<feature type="transmembrane region" description="Helical" evidence="7">
    <location>
        <begin position="288"/>
        <end position="312"/>
    </location>
</feature>
<dbReference type="Proteomes" id="UP000587527">
    <property type="component" value="Unassembled WGS sequence"/>
</dbReference>
<feature type="transmembrane region" description="Helical" evidence="7">
    <location>
        <begin position="534"/>
        <end position="553"/>
    </location>
</feature>
<dbReference type="PANTHER" id="PTHR33406">
    <property type="entry name" value="MEMBRANE PROTEIN MJ1562-RELATED"/>
    <property type="match status" value="1"/>
</dbReference>
<organism evidence="9 10">
    <name type="scientific">Allocatelliglobosispora scoriae</name>
    <dbReference type="NCBI Taxonomy" id="643052"/>
    <lineage>
        <taxon>Bacteria</taxon>
        <taxon>Bacillati</taxon>
        <taxon>Actinomycetota</taxon>
        <taxon>Actinomycetes</taxon>
        <taxon>Micromonosporales</taxon>
        <taxon>Micromonosporaceae</taxon>
        <taxon>Allocatelliglobosispora</taxon>
    </lineage>
</organism>
<feature type="transmembrane region" description="Helical" evidence="7">
    <location>
        <begin position="507"/>
        <end position="527"/>
    </location>
</feature>
<accession>A0A841C174</accession>
<comment type="similarity">
    <text evidence="2">Belongs to the resistance-nodulation-cell division (RND) (TC 2.A.6) family. MmpL subfamily.</text>
</comment>
<dbReference type="AlphaFoldDB" id="A0A841C174"/>